<dbReference type="AlphaFoldDB" id="A0AAD1NI47"/>
<dbReference type="EMBL" id="AP024222">
    <property type="protein sequence ID" value="BCO06383.1"/>
    <property type="molecule type" value="Genomic_DNA"/>
</dbReference>
<protein>
    <submittedName>
        <fullName evidence="1">Uncharacterized protein</fullName>
    </submittedName>
</protein>
<gene>
    <name evidence="1" type="ORF">LLC_16230</name>
</gene>
<name>A0AAD1NI47_LACLC</name>
<proteinExistence type="predicted"/>
<accession>A0AAD1NI47</accession>
<evidence type="ECO:0000313" key="2">
    <source>
        <dbReference type="Proteomes" id="UP000595253"/>
    </source>
</evidence>
<dbReference type="Proteomes" id="UP000595253">
    <property type="component" value="Chromosome"/>
</dbReference>
<organism evidence="1 2">
    <name type="scientific">Lactococcus lactis subsp. cremoris</name>
    <name type="common">Streptococcus cremoris</name>
    <dbReference type="NCBI Taxonomy" id="1359"/>
    <lineage>
        <taxon>Bacteria</taxon>
        <taxon>Bacillati</taxon>
        <taxon>Bacillota</taxon>
        <taxon>Bacilli</taxon>
        <taxon>Lactobacillales</taxon>
        <taxon>Streptococcaceae</taxon>
        <taxon>Lactococcus</taxon>
    </lineage>
</organism>
<reference evidence="1 2" key="1">
    <citation type="submission" date="2020-12" db="EMBL/GenBank/DDBJ databases">
        <title>Complete genome sequence of lactococcus lactis subsp. cremoris strain EPSC and strain G3-2.</title>
        <authorList>
            <person name="Kita K."/>
            <person name="Ishikawa S."/>
        </authorList>
    </citation>
    <scope>NUCLEOTIDE SEQUENCE [LARGE SCALE GENOMIC DNA]</scope>
    <source>
        <strain evidence="1 2">EPSC</strain>
    </source>
</reference>
<sequence length="64" mass="8011">MDFVHYVFKCYAFFIFFSEKNTRKKAENPDITVFFEHYWINMAFKKLNKKTDLRFKSVFQYCKM</sequence>
<evidence type="ECO:0000313" key="1">
    <source>
        <dbReference type="EMBL" id="BCO06383.1"/>
    </source>
</evidence>